<keyword evidence="11" id="KW-1185">Reference proteome</keyword>
<dbReference type="GO" id="GO:0017177">
    <property type="term" value="C:glucosidase II complex"/>
    <property type="evidence" value="ECO:0007669"/>
    <property type="project" value="TreeGrafter"/>
</dbReference>
<evidence type="ECO:0000256" key="2">
    <source>
        <dbReference type="ARBA" id="ARBA00007806"/>
    </source>
</evidence>
<evidence type="ECO:0000259" key="8">
    <source>
        <dbReference type="Pfam" id="PF01055"/>
    </source>
</evidence>
<dbReference type="Pfam" id="PF21365">
    <property type="entry name" value="Glyco_hydro_31_3rd"/>
    <property type="match status" value="1"/>
</dbReference>
<dbReference type="Pfam" id="PF01055">
    <property type="entry name" value="Glyco_hydro_31_2nd"/>
    <property type="match status" value="1"/>
</dbReference>
<dbReference type="AlphaFoldDB" id="A0AAU9ILL4"/>
<dbReference type="PANTHER" id="PTHR22762:SF54">
    <property type="entry name" value="BCDNA.GH04962"/>
    <property type="match status" value="1"/>
</dbReference>
<comment type="similarity">
    <text evidence="2 7">Belongs to the glycosyl hydrolase 31 family.</text>
</comment>
<dbReference type="EMBL" id="CAJZBQ010000012">
    <property type="protein sequence ID" value="CAG9314338.1"/>
    <property type="molecule type" value="Genomic_DNA"/>
</dbReference>
<evidence type="ECO:0000256" key="7">
    <source>
        <dbReference type="RuleBase" id="RU361185"/>
    </source>
</evidence>
<keyword evidence="3" id="KW-0732">Signal</keyword>
<reference evidence="10" key="1">
    <citation type="submission" date="2021-09" db="EMBL/GenBank/DDBJ databases">
        <authorList>
            <consortium name="AG Swart"/>
            <person name="Singh M."/>
            <person name="Singh A."/>
            <person name="Seah K."/>
            <person name="Emmerich C."/>
        </authorList>
    </citation>
    <scope>NUCLEOTIDE SEQUENCE</scope>
    <source>
        <strain evidence="10">ATCC30299</strain>
    </source>
</reference>
<dbReference type="Gene3D" id="2.60.40.1180">
    <property type="entry name" value="Golgi alpha-mannosidase II"/>
    <property type="match status" value="2"/>
</dbReference>
<evidence type="ECO:0000256" key="6">
    <source>
        <dbReference type="ARBA" id="ARBA00023295"/>
    </source>
</evidence>
<accession>A0AAU9ILL4</accession>
<dbReference type="GO" id="GO:0090599">
    <property type="term" value="F:alpha-glucosidase activity"/>
    <property type="evidence" value="ECO:0007669"/>
    <property type="project" value="TreeGrafter"/>
</dbReference>
<feature type="domain" description="Glycosyl hydrolase family 31 C-terminal" evidence="9">
    <location>
        <begin position="179"/>
        <end position="264"/>
    </location>
</feature>
<evidence type="ECO:0000259" key="9">
    <source>
        <dbReference type="Pfam" id="PF21365"/>
    </source>
</evidence>
<evidence type="ECO:0000256" key="1">
    <source>
        <dbReference type="ARBA" id="ARBA00004881"/>
    </source>
</evidence>
<comment type="caution">
    <text evidence="10">The sequence shown here is derived from an EMBL/GenBank/DDBJ whole genome shotgun (WGS) entry which is preliminary data.</text>
</comment>
<feature type="domain" description="Glycoside hydrolase family 31 TIM barrel" evidence="8">
    <location>
        <begin position="1"/>
        <end position="171"/>
    </location>
</feature>
<dbReference type="GO" id="GO:0006491">
    <property type="term" value="P:N-glycan processing"/>
    <property type="evidence" value="ECO:0007669"/>
    <property type="project" value="TreeGrafter"/>
</dbReference>
<protein>
    <submittedName>
        <fullName evidence="10">Uncharacterized protein</fullName>
    </submittedName>
</protein>
<keyword evidence="4 7" id="KW-0378">Hydrolase</keyword>
<dbReference type="SUPFAM" id="SSF51445">
    <property type="entry name" value="(Trans)glycosidases"/>
    <property type="match status" value="1"/>
</dbReference>
<name>A0AAU9ILL4_9CILI</name>
<evidence type="ECO:0000313" key="11">
    <source>
        <dbReference type="Proteomes" id="UP001162131"/>
    </source>
</evidence>
<proteinExistence type="inferred from homology"/>
<dbReference type="InterPro" id="IPR000322">
    <property type="entry name" value="Glyco_hydro_31_TIM"/>
</dbReference>
<keyword evidence="5" id="KW-0325">Glycoprotein</keyword>
<dbReference type="Proteomes" id="UP001162131">
    <property type="component" value="Unassembled WGS sequence"/>
</dbReference>
<dbReference type="InterPro" id="IPR048395">
    <property type="entry name" value="Glyco_hydro_31_C"/>
</dbReference>
<dbReference type="Gene3D" id="3.20.20.80">
    <property type="entry name" value="Glycosidases"/>
    <property type="match status" value="1"/>
</dbReference>
<gene>
    <name evidence="10" type="ORF">BSTOLATCC_MIC11348</name>
</gene>
<dbReference type="PANTHER" id="PTHR22762">
    <property type="entry name" value="ALPHA-GLUCOSIDASE"/>
    <property type="match status" value="1"/>
</dbReference>
<evidence type="ECO:0000313" key="10">
    <source>
        <dbReference type="EMBL" id="CAG9314338.1"/>
    </source>
</evidence>
<organism evidence="10 11">
    <name type="scientific">Blepharisma stoltei</name>
    <dbReference type="NCBI Taxonomy" id="1481888"/>
    <lineage>
        <taxon>Eukaryota</taxon>
        <taxon>Sar</taxon>
        <taxon>Alveolata</taxon>
        <taxon>Ciliophora</taxon>
        <taxon>Postciliodesmatophora</taxon>
        <taxon>Heterotrichea</taxon>
        <taxon>Heterotrichida</taxon>
        <taxon>Blepharismidae</taxon>
        <taxon>Blepharisma</taxon>
    </lineage>
</organism>
<keyword evidence="6 7" id="KW-0326">Glycosidase</keyword>
<sequence length="393" mass="45372">MNEPSVFSGPEITMPKSNLHGSIEHRDLHNIYGMYMHKSTYKGLMKRSGDMERPFILTRAFFAGTQRYGAIWTGDNAAKWEFLEYSVPMCLSVTVGGISFCGSDVAGFFGDPSVELLVRWYQTGAYTPFFRAHAHIETKRREPWLYGEPYLSRIRDSIRERYALLPYWYSLFFQYRNNGVPVMRPMFSVYPQDNQAAALDRQYHLGPALLVAPIIKSNQDKVDVYIPEGKWYDYHTFATVEIGELKYQTVENWIPVFIKGGNIVPRQDRPRRSSQMMINDPYTLVIALDEKEAAEGILYADDTHTNLYLKGQFLLGRIEFREKTLVYQVQSKMSMHNSIEKIIILGLKDKPKSAIAETEKGSSRVGFYDMGSHIILKLPPVFIDENWTIKLNY</sequence>
<dbReference type="GO" id="GO:0005975">
    <property type="term" value="P:carbohydrate metabolic process"/>
    <property type="evidence" value="ECO:0007669"/>
    <property type="project" value="InterPro"/>
</dbReference>
<dbReference type="InterPro" id="IPR013780">
    <property type="entry name" value="Glyco_hydro_b"/>
</dbReference>
<dbReference type="InterPro" id="IPR017853">
    <property type="entry name" value="GH"/>
</dbReference>
<evidence type="ECO:0000256" key="5">
    <source>
        <dbReference type="ARBA" id="ARBA00023180"/>
    </source>
</evidence>
<comment type="pathway">
    <text evidence="1">Glycan metabolism.</text>
</comment>
<evidence type="ECO:0000256" key="3">
    <source>
        <dbReference type="ARBA" id="ARBA00022729"/>
    </source>
</evidence>
<evidence type="ECO:0000256" key="4">
    <source>
        <dbReference type="ARBA" id="ARBA00022801"/>
    </source>
</evidence>
<dbReference type="SUPFAM" id="SSF51011">
    <property type="entry name" value="Glycosyl hydrolase domain"/>
    <property type="match status" value="1"/>
</dbReference>